<organism evidence="2 3">
    <name type="scientific">Favolaschia claudopus</name>
    <dbReference type="NCBI Taxonomy" id="2862362"/>
    <lineage>
        <taxon>Eukaryota</taxon>
        <taxon>Fungi</taxon>
        <taxon>Dikarya</taxon>
        <taxon>Basidiomycota</taxon>
        <taxon>Agaricomycotina</taxon>
        <taxon>Agaricomycetes</taxon>
        <taxon>Agaricomycetidae</taxon>
        <taxon>Agaricales</taxon>
        <taxon>Marasmiineae</taxon>
        <taxon>Mycenaceae</taxon>
        <taxon>Favolaschia</taxon>
    </lineage>
</organism>
<protein>
    <submittedName>
        <fullName evidence="2">Uncharacterized protein</fullName>
    </submittedName>
</protein>
<reference evidence="2 3" key="1">
    <citation type="journal article" date="2024" name="J Genomics">
        <title>Draft genome sequencing and assembly of Favolaschia claudopus CIRM-BRFM 2984 isolated from oak limbs.</title>
        <authorList>
            <person name="Navarro D."/>
            <person name="Drula E."/>
            <person name="Chaduli D."/>
            <person name="Cazenave R."/>
            <person name="Ahrendt S."/>
            <person name="Wang J."/>
            <person name="Lipzen A."/>
            <person name="Daum C."/>
            <person name="Barry K."/>
            <person name="Grigoriev I.V."/>
            <person name="Favel A."/>
            <person name="Rosso M.N."/>
            <person name="Martin F."/>
        </authorList>
    </citation>
    <scope>NUCLEOTIDE SEQUENCE [LARGE SCALE GENOMIC DNA]</scope>
    <source>
        <strain evidence="2 3">CIRM-BRFM 2984</strain>
    </source>
</reference>
<evidence type="ECO:0000256" key="1">
    <source>
        <dbReference type="SAM" id="MobiDB-lite"/>
    </source>
</evidence>
<name>A0AAV9ZL57_9AGAR</name>
<sequence length="207" mass="22956">MFLGHNFSTPEVAELGKVRTRSNAEPNLNARSGSEFGDLLNRTRRSGSGFREKSPEPEPNRTLTSLDGKVYPRASVEENELQTFRWIDSVSRPLTLNQLGFPGSTTSRPWRELRALIRRHASSNVGLIPLAAPGMQSSDTKELGKGREGETTRGTHHDHQTRTQTQTTRCGSFGRRGNIAGNNRVRAGLPFLEMAHTADAKIKARHN</sequence>
<proteinExistence type="predicted"/>
<evidence type="ECO:0000313" key="3">
    <source>
        <dbReference type="Proteomes" id="UP001362999"/>
    </source>
</evidence>
<feature type="region of interest" description="Disordered" evidence="1">
    <location>
        <begin position="129"/>
        <end position="181"/>
    </location>
</feature>
<accession>A0AAV9ZL57</accession>
<dbReference type="Proteomes" id="UP001362999">
    <property type="component" value="Unassembled WGS sequence"/>
</dbReference>
<gene>
    <name evidence="2" type="ORF">R3P38DRAFT_3450941</name>
</gene>
<comment type="caution">
    <text evidence="2">The sequence shown here is derived from an EMBL/GenBank/DDBJ whole genome shotgun (WGS) entry which is preliminary data.</text>
</comment>
<feature type="region of interest" description="Disordered" evidence="1">
    <location>
        <begin position="1"/>
        <end position="66"/>
    </location>
</feature>
<feature type="compositionally biased region" description="Basic and acidic residues" evidence="1">
    <location>
        <begin position="139"/>
        <end position="161"/>
    </location>
</feature>
<feature type="compositionally biased region" description="Polar residues" evidence="1">
    <location>
        <begin position="21"/>
        <end position="32"/>
    </location>
</feature>
<dbReference type="AlphaFoldDB" id="A0AAV9ZL57"/>
<evidence type="ECO:0000313" key="2">
    <source>
        <dbReference type="EMBL" id="KAK6984957.1"/>
    </source>
</evidence>
<keyword evidence="3" id="KW-1185">Reference proteome</keyword>
<dbReference type="EMBL" id="JAWWNJ010000133">
    <property type="protein sequence ID" value="KAK6984957.1"/>
    <property type="molecule type" value="Genomic_DNA"/>
</dbReference>
<feature type="compositionally biased region" description="Basic and acidic residues" evidence="1">
    <location>
        <begin position="50"/>
        <end position="59"/>
    </location>
</feature>